<dbReference type="SUPFAM" id="SSF51735">
    <property type="entry name" value="NAD(P)-binding Rossmann-fold domains"/>
    <property type="match status" value="1"/>
</dbReference>
<evidence type="ECO:0000313" key="4">
    <source>
        <dbReference type="EMBL" id="MBL7259321.1"/>
    </source>
</evidence>
<protein>
    <submittedName>
        <fullName evidence="4">Zinc-binding dehydrogenase</fullName>
    </submittedName>
</protein>
<dbReference type="Proteomes" id="UP000598996">
    <property type="component" value="Unassembled WGS sequence"/>
</dbReference>
<dbReference type="Gene3D" id="3.90.180.10">
    <property type="entry name" value="Medium-chain alcohol dehydrogenases, catalytic domain"/>
    <property type="match status" value="1"/>
</dbReference>
<keyword evidence="2" id="KW-0560">Oxidoreductase</keyword>
<dbReference type="PANTHER" id="PTHR48106">
    <property type="entry name" value="QUINONE OXIDOREDUCTASE PIG3-RELATED"/>
    <property type="match status" value="1"/>
</dbReference>
<organism evidence="4 5">
    <name type="scientific">Paractinoplanes lichenicola</name>
    <dbReference type="NCBI Taxonomy" id="2802976"/>
    <lineage>
        <taxon>Bacteria</taxon>
        <taxon>Bacillati</taxon>
        <taxon>Actinomycetota</taxon>
        <taxon>Actinomycetes</taxon>
        <taxon>Micromonosporales</taxon>
        <taxon>Micromonosporaceae</taxon>
        <taxon>Paractinoplanes</taxon>
    </lineage>
</organism>
<dbReference type="InterPro" id="IPR011032">
    <property type="entry name" value="GroES-like_sf"/>
</dbReference>
<dbReference type="PANTHER" id="PTHR48106:SF13">
    <property type="entry name" value="QUINONE OXIDOREDUCTASE-RELATED"/>
    <property type="match status" value="1"/>
</dbReference>
<sequence length="334" mass="34087">MKAMQMSETGPADVLELVELPDPQAGPGEALVRVEAAGVNFMDVLRRKGVPFDMPTPLPFVPGAEVAGTVVALGAGVESLAVGDRVFGQAGPLGNGGYAELVATRAEGLFPVPAGLDPVRAAGLSVVGVSAAVLLIGAARLKAGETVFVPAAAGGFGSYAVQVAKALGATVIAGAGTEEKRKIAVDLGADHVIDYRAPGWTEEIKRLTGGRGVDVALELTGPGHLAETLSVLATFGRVVAYGYVGEYDRPIDSAAVKASLFNPAPGHELIGFNVGYWFTDRQAETGAITGQLMGWLADGTVSLPRVTSFPLAEAAAAHTLLERGATIGKVVLVP</sequence>
<evidence type="ECO:0000259" key="3">
    <source>
        <dbReference type="SMART" id="SM00829"/>
    </source>
</evidence>
<accession>A0ABS1VXU9</accession>
<evidence type="ECO:0000313" key="5">
    <source>
        <dbReference type="Proteomes" id="UP000598996"/>
    </source>
</evidence>
<reference evidence="4 5" key="1">
    <citation type="submission" date="2021-01" db="EMBL/GenBank/DDBJ databases">
        <title>Actinoplanes sp. nov. LDG1-01 isolated from lichen.</title>
        <authorList>
            <person name="Saeng-In P."/>
            <person name="Phongsopitanun W."/>
            <person name="Kanchanasin P."/>
            <person name="Yuki M."/>
            <person name="Kudo T."/>
            <person name="Ohkuma M."/>
            <person name="Tanasupawat S."/>
        </authorList>
    </citation>
    <scope>NUCLEOTIDE SEQUENCE [LARGE SCALE GENOMIC DNA]</scope>
    <source>
        <strain evidence="4 5">LDG1-01</strain>
    </source>
</reference>
<gene>
    <name evidence="4" type="ORF">JKJ07_33895</name>
</gene>
<feature type="domain" description="Enoyl reductase (ER)" evidence="3">
    <location>
        <begin position="10"/>
        <end position="332"/>
    </location>
</feature>
<dbReference type="InterPro" id="IPR020843">
    <property type="entry name" value="ER"/>
</dbReference>
<dbReference type="RefSeq" id="WP_202996030.1">
    <property type="nucleotide sequence ID" value="NZ_JAENHO010000011.1"/>
</dbReference>
<dbReference type="InterPro" id="IPR013149">
    <property type="entry name" value="ADH-like_C"/>
</dbReference>
<keyword evidence="1" id="KW-0521">NADP</keyword>
<proteinExistence type="predicted"/>
<dbReference type="SUPFAM" id="SSF50129">
    <property type="entry name" value="GroES-like"/>
    <property type="match status" value="1"/>
</dbReference>
<name>A0ABS1VXU9_9ACTN</name>
<evidence type="ECO:0000256" key="1">
    <source>
        <dbReference type="ARBA" id="ARBA00022857"/>
    </source>
</evidence>
<comment type="caution">
    <text evidence="4">The sequence shown here is derived from an EMBL/GenBank/DDBJ whole genome shotgun (WGS) entry which is preliminary data.</text>
</comment>
<dbReference type="InterPro" id="IPR013154">
    <property type="entry name" value="ADH-like_N"/>
</dbReference>
<dbReference type="Gene3D" id="3.40.50.720">
    <property type="entry name" value="NAD(P)-binding Rossmann-like Domain"/>
    <property type="match status" value="1"/>
</dbReference>
<dbReference type="EMBL" id="JAENHO010000011">
    <property type="protein sequence ID" value="MBL7259321.1"/>
    <property type="molecule type" value="Genomic_DNA"/>
</dbReference>
<dbReference type="SMART" id="SM00829">
    <property type="entry name" value="PKS_ER"/>
    <property type="match status" value="1"/>
</dbReference>
<dbReference type="Pfam" id="PF00107">
    <property type="entry name" value="ADH_zinc_N"/>
    <property type="match status" value="1"/>
</dbReference>
<keyword evidence="5" id="KW-1185">Reference proteome</keyword>
<dbReference type="InterPro" id="IPR036291">
    <property type="entry name" value="NAD(P)-bd_dom_sf"/>
</dbReference>
<dbReference type="Pfam" id="PF08240">
    <property type="entry name" value="ADH_N"/>
    <property type="match status" value="1"/>
</dbReference>
<evidence type="ECO:0000256" key="2">
    <source>
        <dbReference type="ARBA" id="ARBA00023002"/>
    </source>
</evidence>